<keyword evidence="2" id="KW-0732">Signal</keyword>
<evidence type="ECO:0000313" key="3">
    <source>
        <dbReference type="EMBL" id="KAF2156532.1"/>
    </source>
</evidence>
<reference evidence="3" key="1">
    <citation type="journal article" date="2020" name="Stud. Mycol.">
        <title>101 Dothideomycetes genomes: a test case for predicting lifestyles and emergence of pathogens.</title>
        <authorList>
            <person name="Haridas S."/>
            <person name="Albert R."/>
            <person name="Binder M."/>
            <person name="Bloem J."/>
            <person name="Labutti K."/>
            <person name="Salamov A."/>
            <person name="Andreopoulos B."/>
            <person name="Baker S."/>
            <person name="Barry K."/>
            <person name="Bills G."/>
            <person name="Bluhm B."/>
            <person name="Cannon C."/>
            <person name="Castanera R."/>
            <person name="Culley D."/>
            <person name="Daum C."/>
            <person name="Ezra D."/>
            <person name="Gonzalez J."/>
            <person name="Henrissat B."/>
            <person name="Kuo A."/>
            <person name="Liang C."/>
            <person name="Lipzen A."/>
            <person name="Lutzoni F."/>
            <person name="Magnuson J."/>
            <person name="Mondo S."/>
            <person name="Nolan M."/>
            <person name="Ohm R."/>
            <person name="Pangilinan J."/>
            <person name="Park H.-J."/>
            <person name="Ramirez L."/>
            <person name="Alfaro M."/>
            <person name="Sun H."/>
            <person name="Tritt A."/>
            <person name="Yoshinaga Y."/>
            <person name="Zwiers L.-H."/>
            <person name="Turgeon B."/>
            <person name="Goodwin S."/>
            <person name="Spatafora J."/>
            <person name="Crous P."/>
            <person name="Grigoriev I."/>
        </authorList>
    </citation>
    <scope>NUCLEOTIDE SEQUENCE</scope>
    <source>
        <strain evidence="3">CBS 260.36</strain>
    </source>
</reference>
<organism evidence="3 4">
    <name type="scientific">Myriangium duriaei CBS 260.36</name>
    <dbReference type="NCBI Taxonomy" id="1168546"/>
    <lineage>
        <taxon>Eukaryota</taxon>
        <taxon>Fungi</taxon>
        <taxon>Dikarya</taxon>
        <taxon>Ascomycota</taxon>
        <taxon>Pezizomycotina</taxon>
        <taxon>Dothideomycetes</taxon>
        <taxon>Dothideomycetidae</taxon>
        <taxon>Myriangiales</taxon>
        <taxon>Myriangiaceae</taxon>
        <taxon>Myriangium</taxon>
    </lineage>
</organism>
<name>A0A9P4J710_9PEZI</name>
<dbReference type="AlphaFoldDB" id="A0A9P4J710"/>
<dbReference type="EMBL" id="ML996082">
    <property type="protein sequence ID" value="KAF2156532.1"/>
    <property type="molecule type" value="Genomic_DNA"/>
</dbReference>
<keyword evidence="4" id="KW-1185">Reference proteome</keyword>
<feature type="signal peptide" evidence="2">
    <location>
        <begin position="1"/>
        <end position="19"/>
    </location>
</feature>
<protein>
    <submittedName>
        <fullName evidence="3">Uncharacterized protein</fullName>
    </submittedName>
</protein>
<feature type="compositionally biased region" description="Pro residues" evidence="1">
    <location>
        <begin position="31"/>
        <end position="46"/>
    </location>
</feature>
<sequence>MQKKIFVTSIFACLSLANATPDQLETDSPLASPPRRPSPPPPPPQPVTYHGTCYYHKYAYPPSAHGICVTDDPSEWAYCHSDHACAYHGNDCSYHIGKQARCD</sequence>
<proteinExistence type="predicted"/>
<dbReference type="Proteomes" id="UP000799439">
    <property type="component" value="Unassembled WGS sequence"/>
</dbReference>
<feature type="region of interest" description="Disordered" evidence="1">
    <location>
        <begin position="23"/>
        <end position="46"/>
    </location>
</feature>
<evidence type="ECO:0000313" key="4">
    <source>
        <dbReference type="Proteomes" id="UP000799439"/>
    </source>
</evidence>
<evidence type="ECO:0000256" key="1">
    <source>
        <dbReference type="SAM" id="MobiDB-lite"/>
    </source>
</evidence>
<comment type="caution">
    <text evidence="3">The sequence shown here is derived from an EMBL/GenBank/DDBJ whole genome shotgun (WGS) entry which is preliminary data.</text>
</comment>
<feature type="chain" id="PRO_5040382916" evidence="2">
    <location>
        <begin position="20"/>
        <end position="103"/>
    </location>
</feature>
<evidence type="ECO:0000256" key="2">
    <source>
        <dbReference type="SAM" id="SignalP"/>
    </source>
</evidence>
<gene>
    <name evidence="3" type="ORF">K461DRAFT_97338</name>
</gene>
<accession>A0A9P4J710</accession>